<feature type="region of interest" description="Disordered" evidence="2">
    <location>
        <begin position="132"/>
        <end position="163"/>
    </location>
</feature>
<dbReference type="STRING" id="37916.MCHLDSM_01812"/>
<dbReference type="Pfam" id="PF00202">
    <property type="entry name" value="Aminotran_3"/>
    <property type="match status" value="1"/>
</dbReference>
<dbReference type="PATRIC" id="fig|37916.4.peg.1731"/>
<dbReference type="Gene3D" id="3.90.1150.10">
    <property type="entry name" value="Aspartate Aminotransferase, domain 1"/>
    <property type="match status" value="1"/>
</dbReference>
<dbReference type="InterPro" id="IPR015421">
    <property type="entry name" value="PyrdxlP-dep_Trfase_major"/>
</dbReference>
<evidence type="ECO:0000256" key="1">
    <source>
        <dbReference type="ARBA" id="ARBA00022898"/>
    </source>
</evidence>
<dbReference type="InterPro" id="IPR005814">
    <property type="entry name" value="Aminotrans_3"/>
</dbReference>
<evidence type="ECO:0000256" key="2">
    <source>
        <dbReference type="SAM" id="MobiDB-lite"/>
    </source>
</evidence>
<name>A0A0J6W9A0_9MYCO</name>
<dbReference type="InterPro" id="IPR015424">
    <property type="entry name" value="PyrdxlP-dep_Trfase"/>
</dbReference>
<gene>
    <name evidence="3" type="primary">davT_1</name>
    <name evidence="3" type="ORF">MCHLDSM_01812</name>
</gene>
<proteinExistence type="predicted"/>
<keyword evidence="3" id="KW-0032">Aminotransferase</keyword>
<evidence type="ECO:0000313" key="4">
    <source>
        <dbReference type="Proteomes" id="UP000036513"/>
    </source>
</evidence>
<accession>A0A0J6W9A0</accession>
<dbReference type="InterPro" id="IPR015422">
    <property type="entry name" value="PyrdxlP-dep_Trfase_small"/>
</dbReference>
<organism evidence="3 4">
    <name type="scientific">Mycolicibacterium chlorophenolicum</name>
    <dbReference type="NCBI Taxonomy" id="37916"/>
    <lineage>
        <taxon>Bacteria</taxon>
        <taxon>Bacillati</taxon>
        <taxon>Actinomycetota</taxon>
        <taxon>Actinomycetes</taxon>
        <taxon>Mycobacteriales</taxon>
        <taxon>Mycobacteriaceae</taxon>
        <taxon>Mycolicibacterium</taxon>
    </lineage>
</organism>
<dbReference type="SMR" id="A0A0J6W9A0"/>
<sequence length="163" mass="16929">MTMLDTVLDGPSLRQERRLITEVAGPRLRELAAPRADALPAGWSGGAPVYTVAAGGGIPVDVDGNSFIDLGSGIAVTTVGNAAPPIVARAADQLARHTNTCFLATQCEPYIEVAEILNRLIPAPTTNAPCCSTPAVKPSSTPERPPSVPPWSSSITRSTADRC</sequence>
<dbReference type="GO" id="GO:0047589">
    <property type="term" value="F:5-aminovalerate transaminase activity"/>
    <property type="evidence" value="ECO:0007669"/>
    <property type="project" value="UniProtKB-EC"/>
</dbReference>
<comment type="caution">
    <text evidence="3">The sequence shown here is derived from an EMBL/GenBank/DDBJ whole genome shotgun (WGS) entry which is preliminary data.</text>
</comment>
<dbReference type="EMBL" id="JYNL01000019">
    <property type="protein sequence ID" value="KMO79144.1"/>
    <property type="molecule type" value="Genomic_DNA"/>
</dbReference>
<dbReference type="GO" id="GO:0030170">
    <property type="term" value="F:pyridoxal phosphate binding"/>
    <property type="evidence" value="ECO:0007669"/>
    <property type="project" value="InterPro"/>
</dbReference>
<feature type="compositionally biased region" description="Polar residues" evidence="2">
    <location>
        <begin position="150"/>
        <end position="163"/>
    </location>
</feature>
<dbReference type="Gene3D" id="3.40.640.10">
    <property type="entry name" value="Type I PLP-dependent aspartate aminotransferase-like (Major domain)"/>
    <property type="match status" value="1"/>
</dbReference>
<dbReference type="SUPFAM" id="SSF53383">
    <property type="entry name" value="PLP-dependent transferases"/>
    <property type="match status" value="1"/>
</dbReference>
<protein>
    <submittedName>
        <fullName evidence="3">5-aminovalerate aminotransferase DavT</fullName>
        <ecNumber evidence="3">2.6.1.48</ecNumber>
    </submittedName>
</protein>
<keyword evidence="3" id="KW-0808">Transferase</keyword>
<reference evidence="3 4" key="1">
    <citation type="journal article" date="2015" name="Genome Biol. Evol.">
        <title>Characterization of Three Mycobacterium spp. with Potential Use in Bioremediation by Genome Sequencing and Comparative Genomics.</title>
        <authorList>
            <person name="Das S."/>
            <person name="Pettersson B.M."/>
            <person name="Behra P.R."/>
            <person name="Ramesh M."/>
            <person name="Dasgupta S."/>
            <person name="Bhattacharya A."/>
            <person name="Kirsebom L.A."/>
        </authorList>
    </citation>
    <scope>NUCLEOTIDE SEQUENCE [LARGE SCALE GENOMIC DNA]</scope>
    <source>
        <strain evidence="3 4">DSM 43826</strain>
    </source>
</reference>
<evidence type="ECO:0000313" key="3">
    <source>
        <dbReference type="EMBL" id="KMO79144.1"/>
    </source>
</evidence>
<dbReference type="AlphaFoldDB" id="A0A0J6W9A0"/>
<keyword evidence="1" id="KW-0663">Pyridoxal phosphate</keyword>
<dbReference type="Proteomes" id="UP000036513">
    <property type="component" value="Unassembled WGS sequence"/>
</dbReference>
<keyword evidence="4" id="KW-1185">Reference proteome</keyword>
<dbReference type="EC" id="2.6.1.48" evidence="3"/>